<evidence type="ECO:0000313" key="3">
    <source>
        <dbReference type="Proteomes" id="UP000250321"/>
    </source>
</evidence>
<protein>
    <submittedName>
        <fullName evidence="2">Uncharacterized protein</fullName>
    </submittedName>
</protein>
<keyword evidence="3" id="KW-1185">Reference proteome</keyword>
<sequence length="67" mass="7081">MAIARNALRASPPLLQTWPKGPPGQPSKPPMCSLKSWQGMGPTSLGKPTGKSCLAFALPLPSWVDLL</sequence>
<dbReference type="Proteomes" id="UP000250321">
    <property type="component" value="Unassembled WGS sequence"/>
</dbReference>
<dbReference type="AlphaFoldDB" id="A0A314UWP0"/>
<reference evidence="2 3" key="1">
    <citation type="submission" date="2018-02" db="EMBL/GenBank/DDBJ databases">
        <title>Draft genome of wild Prunus yedoensis var. nudiflora.</title>
        <authorList>
            <person name="Baek S."/>
            <person name="Kim J.-H."/>
            <person name="Choi K."/>
            <person name="Kim G.-B."/>
            <person name="Cho A."/>
            <person name="Jang H."/>
            <person name="Shin C.-H."/>
            <person name="Yu H.-J."/>
            <person name="Mun J.-H."/>
        </authorList>
    </citation>
    <scope>NUCLEOTIDE SEQUENCE [LARGE SCALE GENOMIC DNA]</scope>
    <source>
        <strain evidence="3">cv. Jeju island</strain>
        <tissue evidence="2">Leaf</tissue>
    </source>
</reference>
<feature type="region of interest" description="Disordered" evidence="1">
    <location>
        <begin position="1"/>
        <end position="30"/>
    </location>
</feature>
<evidence type="ECO:0000313" key="2">
    <source>
        <dbReference type="EMBL" id="PQM41977.1"/>
    </source>
</evidence>
<accession>A0A314UWP0</accession>
<organism evidence="2 3">
    <name type="scientific">Prunus yedoensis var. nudiflora</name>
    <dbReference type="NCBI Taxonomy" id="2094558"/>
    <lineage>
        <taxon>Eukaryota</taxon>
        <taxon>Viridiplantae</taxon>
        <taxon>Streptophyta</taxon>
        <taxon>Embryophyta</taxon>
        <taxon>Tracheophyta</taxon>
        <taxon>Spermatophyta</taxon>
        <taxon>Magnoliopsida</taxon>
        <taxon>eudicotyledons</taxon>
        <taxon>Gunneridae</taxon>
        <taxon>Pentapetalae</taxon>
        <taxon>rosids</taxon>
        <taxon>fabids</taxon>
        <taxon>Rosales</taxon>
        <taxon>Rosaceae</taxon>
        <taxon>Amygdaloideae</taxon>
        <taxon>Amygdaleae</taxon>
        <taxon>Prunus</taxon>
    </lineage>
</organism>
<dbReference type="EMBL" id="PJQY01002886">
    <property type="protein sequence ID" value="PQM41977.1"/>
    <property type="molecule type" value="Genomic_DNA"/>
</dbReference>
<feature type="compositionally biased region" description="Pro residues" evidence="1">
    <location>
        <begin position="20"/>
        <end position="29"/>
    </location>
</feature>
<evidence type="ECO:0000256" key="1">
    <source>
        <dbReference type="SAM" id="MobiDB-lite"/>
    </source>
</evidence>
<proteinExistence type="predicted"/>
<comment type="caution">
    <text evidence="2">The sequence shown here is derived from an EMBL/GenBank/DDBJ whole genome shotgun (WGS) entry which is preliminary data.</text>
</comment>
<gene>
    <name evidence="2" type="ORF">Pyn_32065</name>
</gene>
<name>A0A314UWP0_PRUYE</name>